<organism evidence="8 9">
    <name type="scientific">Aphanomyces invadans</name>
    <dbReference type="NCBI Taxonomy" id="157072"/>
    <lineage>
        <taxon>Eukaryota</taxon>
        <taxon>Sar</taxon>
        <taxon>Stramenopiles</taxon>
        <taxon>Oomycota</taxon>
        <taxon>Saprolegniomycetes</taxon>
        <taxon>Saprolegniales</taxon>
        <taxon>Verrucalvaceae</taxon>
        <taxon>Aphanomyces</taxon>
    </lineage>
</organism>
<keyword evidence="9" id="KW-1185">Reference proteome</keyword>
<feature type="domain" description="TPX2 C-terminal" evidence="7">
    <location>
        <begin position="627"/>
        <end position="680"/>
    </location>
</feature>
<evidence type="ECO:0000256" key="4">
    <source>
        <dbReference type="ARBA" id="ARBA00023212"/>
    </source>
</evidence>
<sequence>MATYAGTNAADAAGQEETVAEVLAHMTEELGNEEAHAHDGVTDFVNANSSAGDNDGLSLLCSEEDVDSSMSPIHEESEMFNCDGDESAAREGHDESEEADACDVQQPNPTSASVEGIDPESPVDVAAPCEVSNLIEASNKARESTCEVTGVKANASICEPLVVQEDSVDAIDSDVRPHGETKEDKNESVEPPVAADGIAHPNDAITTPSKSHATRASTSSVHGTPARTPSHSTPAIPLNAPSCCDFTDRLVDENVQYQNNGDGFFEAASTKQMLPSSTKKLPLTHPTSPDLRSAKRHFRCVDHGCAQDTPQDTTRNLHLENLVSRENTSSTTVPRHIKRMPTEPHSPFLLTAQRAKLKPVEHGTSEAIHIFQAAELMRRDHSPQVYVAKTTVPHSPFLATAQRAKMHPNPAPSKYDGGYIDPATLVQRSSHHTDKENAQHVSLPRYTRPQSPNLHTNKRTRTPLEVEDVDGMELAKPFHANPMPSVKRRKVVAPSRTTTTIPVSPNLESVRRHKAYQEEFHVKVQADLEAASLKRVFKAAPLPLYNTAQGLNSNVKRMPLTEIEPFHMPGERFDELAKERLAKLKMEEEKARLQKMVFKATPIMTGSRTFLSKKVEAKPLTECASPDLAVKRRAIARAEFDSKDKARRDMEEAEARRKMDIAKEQDAIALKAYRATLSFKHHT</sequence>
<dbReference type="GO" id="GO:0005856">
    <property type="term" value="C:cytoskeleton"/>
    <property type="evidence" value="ECO:0007669"/>
    <property type="project" value="UniProtKB-SubCell"/>
</dbReference>
<feature type="compositionally biased region" description="Polar residues" evidence="6">
    <location>
        <begin position="204"/>
        <end position="233"/>
    </location>
</feature>
<feature type="compositionally biased region" description="Basic and acidic residues" evidence="6">
    <location>
        <begin position="173"/>
        <end position="188"/>
    </location>
</feature>
<dbReference type="InterPro" id="IPR027329">
    <property type="entry name" value="TPX2_C"/>
</dbReference>
<evidence type="ECO:0000256" key="2">
    <source>
        <dbReference type="ARBA" id="ARBA00005885"/>
    </source>
</evidence>
<comment type="similarity">
    <text evidence="2">Belongs to the TPX2 family.</text>
</comment>
<evidence type="ECO:0000259" key="7">
    <source>
        <dbReference type="Pfam" id="PF06886"/>
    </source>
</evidence>
<dbReference type="Proteomes" id="UP000285060">
    <property type="component" value="Unassembled WGS sequence"/>
</dbReference>
<evidence type="ECO:0000313" key="8">
    <source>
        <dbReference type="EMBL" id="RHY28476.1"/>
    </source>
</evidence>
<dbReference type="Pfam" id="PF06886">
    <property type="entry name" value="TPX2"/>
    <property type="match status" value="1"/>
</dbReference>
<evidence type="ECO:0000256" key="3">
    <source>
        <dbReference type="ARBA" id="ARBA00022490"/>
    </source>
</evidence>
<feature type="region of interest" description="Disordered" evidence="6">
    <location>
        <begin position="168"/>
        <end position="236"/>
    </location>
</feature>
<evidence type="ECO:0000256" key="6">
    <source>
        <dbReference type="SAM" id="MobiDB-lite"/>
    </source>
</evidence>
<keyword evidence="4" id="KW-0206">Cytoskeleton</keyword>
<proteinExistence type="inferred from homology"/>
<protein>
    <recommendedName>
        <fullName evidence="7">TPX2 C-terminal domain-containing protein</fullName>
    </recommendedName>
</protein>
<accession>A0A3R6WK60</accession>
<reference evidence="8 9" key="1">
    <citation type="submission" date="2018-08" db="EMBL/GenBank/DDBJ databases">
        <title>Aphanomyces genome sequencing and annotation.</title>
        <authorList>
            <person name="Minardi D."/>
            <person name="Oidtmann B."/>
            <person name="Van Der Giezen M."/>
            <person name="Studholme D.J."/>
        </authorList>
    </citation>
    <scope>NUCLEOTIDE SEQUENCE [LARGE SCALE GENOMIC DNA]</scope>
    <source>
        <strain evidence="8 9">NJM0002</strain>
    </source>
</reference>
<feature type="coiled-coil region" evidence="5">
    <location>
        <begin position="636"/>
        <end position="663"/>
    </location>
</feature>
<dbReference type="EMBL" id="QUSY01000577">
    <property type="protein sequence ID" value="RHY28476.1"/>
    <property type="molecule type" value="Genomic_DNA"/>
</dbReference>
<keyword evidence="3" id="KW-0963">Cytoplasm</keyword>
<keyword evidence="5" id="KW-0175">Coiled coil</keyword>
<comment type="caution">
    <text evidence="8">The sequence shown here is derived from an EMBL/GenBank/DDBJ whole genome shotgun (WGS) entry which is preliminary data.</text>
</comment>
<dbReference type="AlphaFoldDB" id="A0A3R6WK60"/>
<evidence type="ECO:0000256" key="5">
    <source>
        <dbReference type="SAM" id="Coils"/>
    </source>
</evidence>
<feature type="region of interest" description="Disordered" evidence="6">
    <location>
        <begin position="83"/>
        <end position="123"/>
    </location>
</feature>
<evidence type="ECO:0000313" key="9">
    <source>
        <dbReference type="Proteomes" id="UP000285060"/>
    </source>
</evidence>
<name>A0A3R6WK60_9STRA</name>
<evidence type="ECO:0000256" key="1">
    <source>
        <dbReference type="ARBA" id="ARBA00004245"/>
    </source>
</evidence>
<comment type="subcellular location">
    <subcellularLocation>
        <location evidence="1">Cytoplasm</location>
        <location evidence="1">Cytoskeleton</location>
    </subcellularLocation>
</comment>
<gene>
    <name evidence="8" type="ORF">DYB32_005946</name>
</gene>